<keyword evidence="1" id="KW-0547">Nucleotide-binding</keyword>
<evidence type="ECO:0000313" key="5">
    <source>
        <dbReference type="EMBL" id="KAK7498494.1"/>
    </source>
</evidence>
<dbReference type="PANTHER" id="PTHR12435">
    <property type="match status" value="1"/>
</dbReference>
<dbReference type="Proteomes" id="UP001519460">
    <property type="component" value="Unassembled WGS sequence"/>
</dbReference>
<keyword evidence="6" id="KW-1185">Reference proteome</keyword>
<dbReference type="GO" id="GO:0006357">
    <property type="term" value="P:regulation of transcription by RNA polymerase II"/>
    <property type="evidence" value="ECO:0007669"/>
    <property type="project" value="UniProtKB-ARBA"/>
</dbReference>
<dbReference type="AlphaFoldDB" id="A0ABD0LFV9"/>
<dbReference type="GO" id="GO:0006400">
    <property type="term" value="P:tRNA modification"/>
    <property type="evidence" value="ECO:0007669"/>
    <property type="project" value="UniProtKB-ARBA"/>
</dbReference>
<organism evidence="5 6">
    <name type="scientific">Batillaria attramentaria</name>
    <dbReference type="NCBI Taxonomy" id="370345"/>
    <lineage>
        <taxon>Eukaryota</taxon>
        <taxon>Metazoa</taxon>
        <taxon>Spiralia</taxon>
        <taxon>Lophotrochozoa</taxon>
        <taxon>Mollusca</taxon>
        <taxon>Gastropoda</taxon>
        <taxon>Caenogastropoda</taxon>
        <taxon>Sorbeoconcha</taxon>
        <taxon>Cerithioidea</taxon>
        <taxon>Batillariidae</taxon>
        <taxon>Batillaria</taxon>
    </lineage>
</organism>
<keyword evidence="2" id="KW-0067">ATP-binding</keyword>
<sequence length="278" mass="31331">MPLVIICGFPLSGKTSRAKELEEHISKHFPQRKVHVVSDHSLKVQRNEVYKSSPLEKEVRGLLKSSVQRLLNKDDVVILDSLNYIKGFRYELYCVSKSCHTTQCVVFCDASKEAVCARSGSGDGDVENAYGQDVLEGLMMRFEPPNPSNRWDSPLFVIQTEDTLPVDDICAALFEKKAPPPNQSTQSQPLSSTNFLYELDRVTQEVVTRLLDAQKTGAPGDMISIPGAKEHFMFTRTLSLSELQRHRRQFITYTKMHPVDDIAKLPGLFVHYLSSSLI</sequence>
<dbReference type="EMBL" id="JACVVK020000050">
    <property type="protein sequence ID" value="KAK7498494.1"/>
    <property type="molecule type" value="Genomic_DNA"/>
</dbReference>
<protein>
    <recommendedName>
        <fullName evidence="4">Protein KTI12 homolog</fullName>
    </recommendedName>
</protein>
<reference evidence="5 6" key="1">
    <citation type="journal article" date="2023" name="Sci. Data">
        <title>Genome assembly of the Korean intertidal mud-creeper Batillaria attramentaria.</title>
        <authorList>
            <person name="Patra A.K."/>
            <person name="Ho P.T."/>
            <person name="Jun S."/>
            <person name="Lee S.J."/>
            <person name="Kim Y."/>
            <person name="Won Y.J."/>
        </authorList>
    </citation>
    <scope>NUCLEOTIDE SEQUENCE [LARGE SCALE GENOMIC DNA]</scope>
    <source>
        <strain evidence="5">Wonlab-2016</strain>
    </source>
</reference>
<evidence type="ECO:0000313" key="6">
    <source>
        <dbReference type="Proteomes" id="UP001519460"/>
    </source>
</evidence>
<dbReference type="InterPro" id="IPR013641">
    <property type="entry name" value="KTI12/PSTK"/>
</dbReference>
<comment type="caution">
    <text evidence="5">The sequence shown here is derived from an EMBL/GenBank/DDBJ whole genome shotgun (WGS) entry which is preliminary data.</text>
</comment>
<dbReference type="SUPFAM" id="SSF52540">
    <property type="entry name" value="P-loop containing nucleoside triphosphate hydrolases"/>
    <property type="match status" value="1"/>
</dbReference>
<dbReference type="Pfam" id="PF08433">
    <property type="entry name" value="KTI12"/>
    <property type="match status" value="1"/>
</dbReference>
<accession>A0ABD0LFV9</accession>
<gene>
    <name evidence="5" type="ORF">BaRGS_00010154</name>
</gene>
<evidence type="ECO:0000256" key="1">
    <source>
        <dbReference type="ARBA" id="ARBA00022741"/>
    </source>
</evidence>
<dbReference type="GO" id="GO:0005524">
    <property type="term" value="F:ATP binding"/>
    <property type="evidence" value="ECO:0007669"/>
    <property type="project" value="UniProtKB-KW"/>
</dbReference>
<evidence type="ECO:0000256" key="3">
    <source>
        <dbReference type="ARBA" id="ARBA00025768"/>
    </source>
</evidence>
<dbReference type="FunFam" id="3.40.50.300:FF:000827">
    <property type="entry name" value="KTI12 chromatin-associated homolog"/>
    <property type="match status" value="1"/>
</dbReference>
<name>A0ABD0LFV9_9CAEN</name>
<evidence type="ECO:0000256" key="2">
    <source>
        <dbReference type="ARBA" id="ARBA00022840"/>
    </source>
</evidence>
<proteinExistence type="inferred from homology"/>
<evidence type="ECO:0000256" key="4">
    <source>
        <dbReference type="ARBA" id="ARBA00026170"/>
    </source>
</evidence>
<dbReference type="Gene3D" id="3.40.50.300">
    <property type="entry name" value="P-loop containing nucleotide triphosphate hydrolases"/>
    <property type="match status" value="1"/>
</dbReference>
<dbReference type="InterPro" id="IPR027417">
    <property type="entry name" value="P-loop_NTPase"/>
</dbReference>
<comment type="similarity">
    <text evidence="3">Belongs to the KTI12 family.</text>
</comment>